<evidence type="ECO:0000313" key="1">
    <source>
        <dbReference type="EMBL" id="SDK50955.1"/>
    </source>
</evidence>
<dbReference type="Proteomes" id="UP000198525">
    <property type="component" value="Unassembled WGS sequence"/>
</dbReference>
<sequence>ISRENGVERLTLLSAVPPAPGEEGVFYVIGADCQERTCRSAADSRQ</sequence>
<gene>
    <name evidence="1" type="ORF">SAMN04487954_1181</name>
</gene>
<evidence type="ECO:0000313" key="2">
    <source>
        <dbReference type="Proteomes" id="UP000198525"/>
    </source>
</evidence>
<reference evidence="1 2" key="1">
    <citation type="submission" date="2016-10" db="EMBL/GenBank/DDBJ databases">
        <authorList>
            <person name="de Groot N.N."/>
        </authorList>
    </citation>
    <scope>NUCLEOTIDE SEQUENCE [LARGE SCALE GENOMIC DNA]</scope>
    <source>
        <strain evidence="1 2">CGMCC 1.6133</strain>
    </source>
</reference>
<feature type="non-terminal residue" evidence="1">
    <location>
        <position position="1"/>
    </location>
</feature>
<accession>A0A1G9CHR2</accession>
<protein>
    <submittedName>
        <fullName evidence="1">Uncharacterized protein</fullName>
    </submittedName>
</protein>
<dbReference type="AlphaFoldDB" id="A0A1G9CHR2"/>
<keyword evidence="2" id="KW-1185">Reference proteome</keyword>
<dbReference type="EMBL" id="FNES01000018">
    <property type="protein sequence ID" value="SDK50955.1"/>
    <property type="molecule type" value="Genomic_DNA"/>
</dbReference>
<organism evidence="1 2">
    <name type="scientific">Billgrantia gudaonensis</name>
    <dbReference type="NCBI Taxonomy" id="376427"/>
    <lineage>
        <taxon>Bacteria</taxon>
        <taxon>Pseudomonadati</taxon>
        <taxon>Pseudomonadota</taxon>
        <taxon>Gammaproteobacteria</taxon>
        <taxon>Oceanospirillales</taxon>
        <taxon>Halomonadaceae</taxon>
        <taxon>Billgrantia</taxon>
    </lineage>
</organism>
<name>A0A1G9CHR2_9GAMM</name>
<proteinExistence type="predicted"/>